<evidence type="ECO:0000313" key="1">
    <source>
        <dbReference type="EMBL" id="KXA62505.1"/>
    </source>
</evidence>
<evidence type="ECO:0000313" key="2">
    <source>
        <dbReference type="Proteomes" id="UP000070065"/>
    </source>
</evidence>
<name>A0A133S268_STRMT</name>
<dbReference type="AlphaFoldDB" id="A0A133S268"/>
<accession>A0A133S268</accession>
<dbReference type="Proteomes" id="UP000070065">
    <property type="component" value="Unassembled WGS sequence"/>
</dbReference>
<protein>
    <recommendedName>
        <fullName evidence="3">BOX element</fullName>
    </recommendedName>
</protein>
<dbReference type="PATRIC" id="fig|28037.231.peg.311"/>
<reference evidence="1 2" key="1">
    <citation type="submission" date="2016-01" db="EMBL/GenBank/DDBJ databases">
        <authorList>
            <person name="Oliw E.H."/>
        </authorList>
    </citation>
    <scope>NUCLEOTIDE SEQUENCE [LARGE SCALE GENOMIC DNA]</scope>
    <source>
        <strain evidence="1 2">CMW7705B</strain>
    </source>
</reference>
<organism evidence="1 2">
    <name type="scientific">Streptococcus mitis</name>
    <dbReference type="NCBI Taxonomy" id="28037"/>
    <lineage>
        <taxon>Bacteria</taxon>
        <taxon>Bacillati</taxon>
        <taxon>Bacillota</taxon>
        <taxon>Bacilli</taxon>
        <taxon>Lactobacillales</taxon>
        <taxon>Streptococcaceae</taxon>
        <taxon>Streptococcus</taxon>
        <taxon>Streptococcus mitis group</taxon>
    </lineage>
</organism>
<proteinExistence type="predicted"/>
<gene>
    <name evidence="1" type="ORF">HMPREF3228_00311</name>
</gene>
<comment type="caution">
    <text evidence="1">The sequence shown here is derived from an EMBL/GenBank/DDBJ whole genome shotgun (WGS) entry which is preliminary data.</text>
</comment>
<evidence type="ECO:0008006" key="3">
    <source>
        <dbReference type="Google" id="ProtNLM"/>
    </source>
</evidence>
<dbReference type="EMBL" id="LRQR01000020">
    <property type="protein sequence ID" value="KXA62505.1"/>
    <property type="molecule type" value="Genomic_DNA"/>
</dbReference>
<sequence>MILFENLFKLRQLPSATSKQCFEQPAGSFLVCSLIFIEYEMRRQKRLSQTSIFLIE</sequence>